<comment type="caution">
    <text evidence="1">The sequence shown here is derived from an EMBL/GenBank/DDBJ whole genome shotgun (WGS) entry which is preliminary data.</text>
</comment>
<keyword evidence="1" id="KW-0456">Lyase</keyword>
<gene>
    <name evidence="1" type="ORF">HNQ96_006227</name>
</gene>
<protein>
    <submittedName>
        <fullName evidence="1">Histidine ammonia-lyase</fullName>
        <ecNumber evidence="1">4.3.1.3</ecNumber>
    </submittedName>
</protein>
<dbReference type="InterPro" id="IPR024083">
    <property type="entry name" value="Fumarase/histidase_N"/>
</dbReference>
<sequence length="538" mass="56899">MTKQFPYPAEKYRLEATINDDGQRQAPSEGNKSMTDAPAAVVVLRTPPATINDIVAIARDNARIEISPEVEQRVAAARAVVDRYAELNLPAYGLTTGLGAGVDTRLAADDLVTFQIRVPQARAVGVGADLPREAVRAMMAVRLAGMAAGGAGVSPGIVTSLVDALNAGFHPVVPSLGSIGAADLAPLAHMGRALLGYGEAEFDGEVMPALQALKKAGLEPIELGPKDGHALVVANSLSVSQACLLVHDIDRLFDWSLLGVALNFEAFRANTTAFDDRALAARPAFGQRAVAKRLREILSGSSLLEEGAARRLQDPLSYRCAPQVWGALSHAIAEARETTLIELSSSGDNPVVLASEGLVLSHANFDLTAFVLAWERLGQALAHCAAATAYRTMKIMSPGMSDLPRFLTSMGQNRAGFATVQKTVSALEADIRHLAAPVSLTPIPVADGVEDQASMAPRVLAKTREIVERLRYLVAIELTASAQATDLRDVSDQLGSGSGAAYRFVRALVEPLGEDRAQGPDFMRLADAITHSPAVESR</sequence>
<dbReference type="Gene3D" id="1.10.275.10">
    <property type="entry name" value="Fumarase/aspartase (N-terminal domain)"/>
    <property type="match status" value="1"/>
</dbReference>
<dbReference type="InterPro" id="IPR008948">
    <property type="entry name" value="L-Aspartase-like"/>
</dbReference>
<dbReference type="PANTHER" id="PTHR10362">
    <property type="entry name" value="HISTIDINE AMMONIA-LYASE"/>
    <property type="match status" value="1"/>
</dbReference>
<dbReference type="Gene3D" id="1.20.200.10">
    <property type="entry name" value="Fumarase/aspartase (Central domain)"/>
    <property type="match status" value="1"/>
</dbReference>
<accession>A0A8E1WMG0</accession>
<dbReference type="EMBL" id="JACHGI010000027">
    <property type="protein sequence ID" value="MBB6470330.1"/>
    <property type="molecule type" value="Genomic_DNA"/>
</dbReference>
<dbReference type="SUPFAM" id="SSF48557">
    <property type="entry name" value="L-aspartase-like"/>
    <property type="match status" value="1"/>
</dbReference>
<organism evidence="1 2">
    <name type="scientific">Aminobacter carboxidus</name>
    <dbReference type="NCBI Taxonomy" id="376165"/>
    <lineage>
        <taxon>Bacteria</taxon>
        <taxon>Pseudomonadati</taxon>
        <taxon>Pseudomonadota</taxon>
        <taxon>Alphaproteobacteria</taxon>
        <taxon>Hyphomicrobiales</taxon>
        <taxon>Phyllobacteriaceae</taxon>
        <taxon>Aminobacter</taxon>
    </lineage>
</organism>
<dbReference type="CDD" id="cd00332">
    <property type="entry name" value="PAL-HAL"/>
    <property type="match status" value="1"/>
</dbReference>
<dbReference type="Pfam" id="PF00221">
    <property type="entry name" value="Lyase_aromatic"/>
    <property type="match status" value="1"/>
</dbReference>
<dbReference type="GO" id="GO:0004397">
    <property type="term" value="F:histidine ammonia-lyase activity"/>
    <property type="evidence" value="ECO:0007669"/>
    <property type="project" value="UniProtKB-EC"/>
</dbReference>
<dbReference type="EC" id="4.3.1.3" evidence="1"/>
<dbReference type="AlphaFoldDB" id="A0A8E1WMG0"/>
<dbReference type="Proteomes" id="UP000532373">
    <property type="component" value="Unassembled WGS sequence"/>
</dbReference>
<dbReference type="InterPro" id="IPR001106">
    <property type="entry name" value="Aromatic_Lyase"/>
</dbReference>
<name>A0A8E1WMG0_9HYPH</name>
<proteinExistence type="predicted"/>
<evidence type="ECO:0000313" key="1">
    <source>
        <dbReference type="EMBL" id="MBB6470330.1"/>
    </source>
</evidence>
<reference evidence="1 2" key="1">
    <citation type="submission" date="2020-08" db="EMBL/GenBank/DDBJ databases">
        <title>Genomic Encyclopedia of Type Strains, Phase IV (KMG-IV): sequencing the most valuable type-strain genomes for metagenomic binning, comparative biology and taxonomic classification.</title>
        <authorList>
            <person name="Goeker M."/>
        </authorList>
    </citation>
    <scope>NUCLEOTIDE SEQUENCE [LARGE SCALE GENOMIC DNA]</scope>
    <source>
        <strain evidence="1 2">DSM 17454</strain>
    </source>
</reference>
<evidence type="ECO:0000313" key="2">
    <source>
        <dbReference type="Proteomes" id="UP000532373"/>
    </source>
</evidence>